<dbReference type="Pfam" id="PF13291">
    <property type="entry name" value="ACT_4"/>
    <property type="match status" value="1"/>
</dbReference>
<dbReference type="PANTHER" id="PTHR21262">
    <property type="entry name" value="GUANOSINE-3',5'-BIS DIPHOSPHATE 3'-PYROPHOSPHOHYDROLASE"/>
    <property type="match status" value="1"/>
</dbReference>
<dbReference type="PROSITE" id="PS51831">
    <property type="entry name" value="HD"/>
    <property type="match status" value="1"/>
</dbReference>
<evidence type="ECO:0000259" key="3">
    <source>
        <dbReference type="PROSITE" id="PS51671"/>
    </source>
</evidence>
<organism evidence="6">
    <name type="scientific">Aquifex aeolicus</name>
    <dbReference type="NCBI Taxonomy" id="63363"/>
    <lineage>
        <taxon>Bacteria</taxon>
        <taxon>Pseudomonadati</taxon>
        <taxon>Aquificota</taxon>
        <taxon>Aquificia</taxon>
        <taxon>Aquificales</taxon>
        <taxon>Aquificaceae</taxon>
        <taxon>Aquifex</taxon>
    </lineage>
</organism>
<evidence type="ECO:0000313" key="6">
    <source>
        <dbReference type="EMBL" id="HHJ64065.1"/>
    </source>
</evidence>
<dbReference type="FunFam" id="1.10.3210.10:FF:000001">
    <property type="entry name" value="GTP pyrophosphokinase RelA"/>
    <property type="match status" value="1"/>
</dbReference>
<evidence type="ECO:0000259" key="5">
    <source>
        <dbReference type="PROSITE" id="PS51880"/>
    </source>
</evidence>
<dbReference type="InterPro" id="IPR004095">
    <property type="entry name" value="TGS"/>
</dbReference>
<dbReference type="PANTHER" id="PTHR21262:SF31">
    <property type="entry name" value="GTP PYROPHOSPHOKINASE"/>
    <property type="match status" value="1"/>
</dbReference>
<dbReference type="PROSITE" id="PS51880">
    <property type="entry name" value="TGS"/>
    <property type="match status" value="1"/>
</dbReference>
<dbReference type="CDD" id="cd01668">
    <property type="entry name" value="TGS_RSH"/>
    <property type="match status" value="1"/>
</dbReference>
<dbReference type="FunFam" id="3.10.20.30:FF:000002">
    <property type="entry name" value="GTP pyrophosphokinase (RelA/SpoT)"/>
    <property type="match status" value="1"/>
</dbReference>
<accession>A0A7C5L4V7</accession>
<dbReference type="Gene3D" id="3.30.460.10">
    <property type="entry name" value="Beta Polymerase, domain 2"/>
    <property type="match status" value="1"/>
</dbReference>
<dbReference type="InterPro" id="IPR006674">
    <property type="entry name" value="HD_domain"/>
</dbReference>
<dbReference type="SMART" id="SM00471">
    <property type="entry name" value="HDc"/>
    <property type="match status" value="1"/>
</dbReference>
<feature type="domain" description="ACT" evidence="3">
    <location>
        <begin position="628"/>
        <end position="702"/>
    </location>
</feature>
<dbReference type="SUPFAM" id="SSF55021">
    <property type="entry name" value="ACT-like"/>
    <property type="match status" value="1"/>
</dbReference>
<dbReference type="NCBIfam" id="TIGR00691">
    <property type="entry name" value="spoT_relA"/>
    <property type="match status" value="1"/>
</dbReference>
<dbReference type="CDD" id="cd04876">
    <property type="entry name" value="ACT_RelA-SpoT"/>
    <property type="match status" value="1"/>
</dbReference>
<comment type="caution">
    <text evidence="6">The sequence shown here is derived from an EMBL/GenBank/DDBJ whole genome shotgun (WGS) entry which is preliminary data.</text>
</comment>
<proteinExistence type="inferred from homology"/>
<dbReference type="SUPFAM" id="SSF109604">
    <property type="entry name" value="HD-domain/PDEase-like"/>
    <property type="match status" value="1"/>
</dbReference>
<dbReference type="InterPro" id="IPR012676">
    <property type="entry name" value="TGS-like"/>
</dbReference>
<dbReference type="Proteomes" id="UP000885792">
    <property type="component" value="Unassembled WGS sequence"/>
</dbReference>
<reference evidence="6" key="1">
    <citation type="journal article" date="2020" name="mSystems">
        <title>Genome- and Community-Level Interaction Insights into Carbon Utilization and Element Cycling Functions of Hydrothermarchaeota in Hydrothermal Sediment.</title>
        <authorList>
            <person name="Zhou Z."/>
            <person name="Liu Y."/>
            <person name="Xu W."/>
            <person name="Pan J."/>
            <person name="Luo Z.H."/>
            <person name="Li M."/>
        </authorList>
    </citation>
    <scope>NUCLEOTIDE SEQUENCE [LARGE SCALE GENOMIC DNA]</scope>
    <source>
        <strain evidence="6">HyVt-501</strain>
    </source>
</reference>
<dbReference type="Pfam" id="PF19296">
    <property type="entry name" value="RelA_AH_RIS"/>
    <property type="match status" value="1"/>
</dbReference>
<dbReference type="FunFam" id="3.30.460.10:FF:000001">
    <property type="entry name" value="GTP pyrophosphokinase RelA"/>
    <property type="match status" value="1"/>
</dbReference>
<dbReference type="Pfam" id="PF13328">
    <property type="entry name" value="HD_4"/>
    <property type="match status" value="1"/>
</dbReference>
<dbReference type="SUPFAM" id="SSF81301">
    <property type="entry name" value="Nucleotidyltransferase"/>
    <property type="match status" value="1"/>
</dbReference>
<protein>
    <submittedName>
        <fullName evidence="6">Bifunctional (P)ppGpp synthetase/guanosine-3',5'-bis(Diphosphate) 3'-pyrophosphohydrolase</fullName>
    </submittedName>
</protein>
<comment type="pathway">
    <text evidence="1">Purine metabolism.</text>
</comment>
<dbReference type="GO" id="GO:0015969">
    <property type="term" value="P:guanosine tetraphosphate metabolic process"/>
    <property type="evidence" value="ECO:0007669"/>
    <property type="project" value="InterPro"/>
</dbReference>
<gene>
    <name evidence="6" type="ORF">ENJ61_04070</name>
</gene>
<dbReference type="InterPro" id="IPR004811">
    <property type="entry name" value="RelA/Spo_fam"/>
</dbReference>
<dbReference type="AlphaFoldDB" id="A0A7C5L4V7"/>
<evidence type="ECO:0000259" key="4">
    <source>
        <dbReference type="PROSITE" id="PS51831"/>
    </source>
</evidence>
<feature type="domain" description="TGS" evidence="5">
    <location>
        <begin position="388"/>
        <end position="449"/>
    </location>
</feature>
<dbReference type="EMBL" id="DRNB01000150">
    <property type="protein sequence ID" value="HHJ64065.1"/>
    <property type="molecule type" value="Genomic_DNA"/>
</dbReference>
<evidence type="ECO:0000256" key="1">
    <source>
        <dbReference type="ARBA" id="ARBA00025704"/>
    </source>
</evidence>
<dbReference type="InterPro" id="IPR045865">
    <property type="entry name" value="ACT-like_dom_sf"/>
</dbReference>
<evidence type="ECO:0000256" key="2">
    <source>
        <dbReference type="RuleBase" id="RU003847"/>
    </source>
</evidence>
<dbReference type="Gene3D" id="3.10.20.30">
    <property type="match status" value="1"/>
</dbReference>
<comment type="function">
    <text evidence="2">In eubacteria ppGpp (guanosine 3'-diphosphate 5'-diphosphate) is a mediator of the stringent response that coordinates a variety of cellular activities in response to changes in nutritional abundance.</text>
</comment>
<dbReference type="GO" id="GO:0005886">
    <property type="term" value="C:plasma membrane"/>
    <property type="evidence" value="ECO:0007669"/>
    <property type="project" value="TreeGrafter"/>
</dbReference>
<dbReference type="InterPro" id="IPR033655">
    <property type="entry name" value="TGS_RelA/SpoT"/>
</dbReference>
<dbReference type="Pfam" id="PF04607">
    <property type="entry name" value="RelA_SpoT"/>
    <property type="match status" value="1"/>
</dbReference>
<dbReference type="Gene3D" id="3.30.70.260">
    <property type="match status" value="1"/>
</dbReference>
<dbReference type="SMART" id="SM00954">
    <property type="entry name" value="RelA_SpoT"/>
    <property type="match status" value="1"/>
</dbReference>
<dbReference type="SUPFAM" id="SSF81271">
    <property type="entry name" value="TGS-like"/>
    <property type="match status" value="1"/>
</dbReference>
<dbReference type="CDD" id="cd00077">
    <property type="entry name" value="HDc"/>
    <property type="match status" value="1"/>
</dbReference>
<dbReference type="Gene3D" id="1.10.3210.10">
    <property type="entry name" value="Hypothetical protein af1432"/>
    <property type="match status" value="1"/>
</dbReference>
<dbReference type="InterPro" id="IPR007685">
    <property type="entry name" value="RelA_SpoT"/>
</dbReference>
<feature type="domain" description="HD" evidence="4">
    <location>
        <begin position="48"/>
        <end position="147"/>
    </location>
</feature>
<dbReference type="Pfam" id="PF02824">
    <property type="entry name" value="TGS"/>
    <property type="match status" value="1"/>
</dbReference>
<dbReference type="CDD" id="cd05399">
    <property type="entry name" value="NT_Rel-Spo_like"/>
    <property type="match status" value="1"/>
</dbReference>
<dbReference type="PROSITE" id="PS51671">
    <property type="entry name" value="ACT"/>
    <property type="match status" value="1"/>
</dbReference>
<dbReference type="InterPro" id="IPR002912">
    <property type="entry name" value="ACT_dom"/>
</dbReference>
<name>A0A7C5L4V7_AQUAO</name>
<dbReference type="InterPro" id="IPR012675">
    <property type="entry name" value="Beta-grasp_dom_sf"/>
</dbReference>
<sequence length="702" mass="80451">MALKELKPGEILEDIEKRYPGEEERIQRAFEFISEKHRDQKRLSGEPYVIHPLSVARILADLSMDATTVVGGLLHDVLEDTETTYEELEALFGKDVADIVEGVTKIGKIRFRNLREAQAENFRKLILATAKDIRVVIVKLADRLHNMRTLGHHRREKRIRIAEETLEVYAPIAHRLGIWEIKRSLEDLSFKYLYPKEYEKVRSFVNQSLGDLEDYLRKFVIPRVKEELQRAGISAEISYRPKHLYSIWQKTIRKNIDLEEVHDLLGVRIVVESVQDCYVVLGIIHSVFKPVPGKFKDYISLPKSNLYQSLHTTVVAHKGRMVEFQIRTREMHLRAEKGIAAHWAYKEGKGSADGEEIFAWLRNLVENIQGSRNPSEVLDSLKRELFSEEVFVFTPHGDLLVLPRGATPVDFAYYIHTEIGNHCAGAKVNGRLVPLNYRLRSGDQVEIITSPHKRPSPDWLKFVVTSKAKTRIKQYLKQIEKERFLSDGRRIFERIRENLGLPQEELLEKLRARLKFRSEEELILALGSGRLSPSKLIALLSSKKRSRNEKLRSEGGGEVSIDGLSGIMFELGRCCNPVPGDEIYGVVTRGKGMILHESNCLNLRYIMENFPEKVLRAKWKPQGRFKTRIRVTARDRIGILSEIAKSIAEGGSNIWESVTKTTGDGVAVMDFTIDVSGREHLDDLIRTIESVEGVERCSRLYS</sequence>
<comment type="similarity">
    <text evidence="2">Belongs to the relA/spoT family.</text>
</comment>
<dbReference type="GO" id="GO:0015949">
    <property type="term" value="P:nucleobase-containing small molecule interconversion"/>
    <property type="evidence" value="ECO:0007669"/>
    <property type="project" value="UniProtKB-ARBA"/>
</dbReference>
<dbReference type="InterPro" id="IPR045600">
    <property type="entry name" value="RelA/SpoT_AH_RIS"/>
</dbReference>
<dbReference type="InterPro" id="IPR003607">
    <property type="entry name" value="HD/PDEase_dom"/>
</dbReference>
<dbReference type="InterPro" id="IPR043519">
    <property type="entry name" value="NT_sf"/>
</dbReference>